<dbReference type="VEuPathDB" id="FungiDB:UREG_02942"/>
<dbReference type="PANTHER" id="PTHR17453">
    <property type="entry name" value="SIGNAL RECOGNITION PARTICLE 19 KD PROTEIN"/>
    <property type="match status" value="1"/>
</dbReference>
<sequence length="139" mass="15541">MSHARVEDASDSDPEEMDPAEFDPRSIISPADIPMSSASAPRPSPPLPQPQREIPRHFQCIYPIYFDATRSRAEGRKVTKKLAVRNPLAKDILDAVQLLGLNAGFEPEKLHPKDWANPGRIRVLLKHEDGRLINDGSQK</sequence>
<dbReference type="eggNOG" id="KOG3198">
    <property type="taxonomic scope" value="Eukaryota"/>
</dbReference>
<evidence type="ECO:0000256" key="5">
    <source>
        <dbReference type="SAM" id="MobiDB-lite"/>
    </source>
</evidence>
<dbReference type="KEGG" id="ure:UREG_02942"/>
<evidence type="ECO:0008006" key="8">
    <source>
        <dbReference type="Google" id="ProtNLM"/>
    </source>
</evidence>
<dbReference type="GO" id="GO:0008312">
    <property type="term" value="F:7S RNA binding"/>
    <property type="evidence" value="ECO:0007669"/>
    <property type="project" value="InterPro"/>
</dbReference>
<feature type="compositionally biased region" description="Acidic residues" evidence="5">
    <location>
        <begin position="9"/>
        <end position="21"/>
    </location>
</feature>
<dbReference type="OMA" id="EIPRHFQ"/>
<dbReference type="SUPFAM" id="SSF69695">
    <property type="entry name" value="SRP19"/>
    <property type="match status" value="1"/>
</dbReference>
<evidence type="ECO:0000313" key="6">
    <source>
        <dbReference type="EMBL" id="EEP78093.1"/>
    </source>
</evidence>
<reference evidence="7" key="1">
    <citation type="journal article" date="2009" name="Genome Res.">
        <title>Comparative genomic analyses of the human fungal pathogens Coccidioides and their relatives.</title>
        <authorList>
            <person name="Sharpton T.J."/>
            <person name="Stajich J.E."/>
            <person name="Rounsley S.D."/>
            <person name="Gardner M.J."/>
            <person name="Wortman J.R."/>
            <person name="Jordar V.S."/>
            <person name="Maiti R."/>
            <person name="Kodira C.D."/>
            <person name="Neafsey D.E."/>
            <person name="Zeng Q."/>
            <person name="Hung C.-Y."/>
            <person name="McMahan C."/>
            <person name="Muszewska A."/>
            <person name="Grynberg M."/>
            <person name="Mandel M.A."/>
            <person name="Kellner E.M."/>
            <person name="Barker B.M."/>
            <person name="Galgiani J.N."/>
            <person name="Orbach M.J."/>
            <person name="Kirkland T.N."/>
            <person name="Cole G.T."/>
            <person name="Henn M.R."/>
            <person name="Birren B.W."/>
            <person name="Taylor J.W."/>
        </authorList>
    </citation>
    <scope>NUCLEOTIDE SEQUENCE [LARGE SCALE GENOMIC DNA]</scope>
    <source>
        <strain evidence="7">UAMH 1704</strain>
    </source>
</reference>
<dbReference type="InterPro" id="IPR036521">
    <property type="entry name" value="SRP19-like_sf"/>
</dbReference>
<dbReference type="GeneID" id="8442079"/>
<accession>C4JIT1</accession>
<dbReference type="Pfam" id="PF01922">
    <property type="entry name" value="SRP19"/>
    <property type="match status" value="1"/>
</dbReference>
<keyword evidence="4" id="KW-0687">Ribonucleoprotein</keyword>
<dbReference type="Proteomes" id="UP000002058">
    <property type="component" value="Unassembled WGS sequence"/>
</dbReference>
<organism evidence="6 7">
    <name type="scientific">Uncinocarpus reesii (strain UAMH 1704)</name>
    <dbReference type="NCBI Taxonomy" id="336963"/>
    <lineage>
        <taxon>Eukaryota</taxon>
        <taxon>Fungi</taxon>
        <taxon>Dikarya</taxon>
        <taxon>Ascomycota</taxon>
        <taxon>Pezizomycotina</taxon>
        <taxon>Eurotiomycetes</taxon>
        <taxon>Eurotiomycetidae</taxon>
        <taxon>Onygenales</taxon>
        <taxon>Onygenaceae</taxon>
        <taxon>Uncinocarpus</taxon>
    </lineage>
</organism>
<dbReference type="EMBL" id="CH476615">
    <property type="protein sequence ID" value="EEP78093.1"/>
    <property type="molecule type" value="Genomic_DNA"/>
</dbReference>
<comment type="subcellular location">
    <subcellularLocation>
        <location evidence="1">Cytoplasm</location>
    </subcellularLocation>
</comment>
<proteinExistence type="predicted"/>
<name>C4JIT1_UNCRE</name>
<evidence type="ECO:0000313" key="7">
    <source>
        <dbReference type="Proteomes" id="UP000002058"/>
    </source>
</evidence>
<dbReference type="RefSeq" id="XP_002543426.1">
    <property type="nucleotide sequence ID" value="XM_002543380.1"/>
</dbReference>
<evidence type="ECO:0000256" key="2">
    <source>
        <dbReference type="ARBA" id="ARBA00022490"/>
    </source>
</evidence>
<dbReference type="Gene3D" id="3.30.56.30">
    <property type="entry name" value="Signal recognition particle, SRP19-like subunit"/>
    <property type="match status" value="1"/>
</dbReference>
<evidence type="ECO:0000256" key="4">
    <source>
        <dbReference type="ARBA" id="ARBA00023274"/>
    </source>
</evidence>
<dbReference type="OrthoDB" id="2190947at2759"/>
<gene>
    <name evidence="6" type="ORF">UREG_02942</name>
</gene>
<dbReference type="PANTHER" id="PTHR17453:SF0">
    <property type="entry name" value="SIGNAL RECOGNITION PARTICLE 19 KDA PROTEIN"/>
    <property type="match status" value="1"/>
</dbReference>
<evidence type="ECO:0000256" key="1">
    <source>
        <dbReference type="ARBA" id="ARBA00004496"/>
    </source>
</evidence>
<keyword evidence="7" id="KW-1185">Reference proteome</keyword>
<keyword evidence="2" id="KW-0963">Cytoplasm</keyword>
<dbReference type="STRING" id="336963.C4JIT1"/>
<protein>
    <recommendedName>
        <fullName evidence="8">Signal recognition particle SEC65 subunit</fullName>
    </recommendedName>
</protein>
<feature type="region of interest" description="Disordered" evidence="5">
    <location>
        <begin position="1"/>
        <end position="54"/>
    </location>
</feature>
<dbReference type="AlphaFoldDB" id="C4JIT1"/>
<dbReference type="GO" id="GO:0005786">
    <property type="term" value="C:signal recognition particle, endoplasmic reticulum targeting"/>
    <property type="evidence" value="ECO:0007669"/>
    <property type="project" value="UniProtKB-KW"/>
</dbReference>
<keyword evidence="3" id="KW-0733">Signal recognition particle</keyword>
<dbReference type="HOGENOM" id="CLU_1631088_0_0_1"/>
<dbReference type="InParanoid" id="C4JIT1"/>
<dbReference type="InterPro" id="IPR002778">
    <property type="entry name" value="Signal_recog_particle_SRP19"/>
</dbReference>
<evidence type="ECO:0000256" key="3">
    <source>
        <dbReference type="ARBA" id="ARBA00023135"/>
    </source>
</evidence>
<dbReference type="GO" id="GO:0006617">
    <property type="term" value="P:SRP-dependent cotranslational protein targeting to membrane, signal sequence recognition"/>
    <property type="evidence" value="ECO:0007669"/>
    <property type="project" value="TreeGrafter"/>
</dbReference>